<dbReference type="NCBIfam" id="TIGR00360">
    <property type="entry name" value="ComEC_N-term"/>
    <property type="match status" value="1"/>
</dbReference>
<protein>
    <submittedName>
        <fullName evidence="9">Competence protein ComEC</fullName>
    </submittedName>
</protein>
<dbReference type="InterPro" id="IPR001279">
    <property type="entry name" value="Metallo-B-lactamas"/>
</dbReference>
<comment type="subcellular location">
    <subcellularLocation>
        <location evidence="1">Cell membrane</location>
        <topology evidence="1">Multi-pass membrane protein</topology>
    </subcellularLocation>
</comment>
<evidence type="ECO:0000256" key="4">
    <source>
        <dbReference type="ARBA" id="ARBA00022989"/>
    </source>
</evidence>
<dbReference type="SUPFAM" id="SSF56281">
    <property type="entry name" value="Metallo-hydrolase/oxidoreductase"/>
    <property type="match status" value="1"/>
</dbReference>
<evidence type="ECO:0000256" key="2">
    <source>
        <dbReference type="ARBA" id="ARBA00022475"/>
    </source>
</evidence>
<organism evidence="9 10">
    <name type="scientific">Spiroplasma tabanidicola</name>
    <dbReference type="NCBI Taxonomy" id="324079"/>
    <lineage>
        <taxon>Bacteria</taxon>
        <taxon>Bacillati</taxon>
        <taxon>Mycoplasmatota</taxon>
        <taxon>Mollicutes</taxon>
        <taxon>Entomoplasmatales</taxon>
        <taxon>Spiroplasmataceae</taxon>
        <taxon>Spiroplasma</taxon>
    </lineage>
</organism>
<evidence type="ECO:0000313" key="9">
    <source>
        <dbReference type="EMBL" id="QGS51960.1"/>
    </source>
</evidence>
<name>A0A6I6C6Y5_9MOLU</name>
<dbReference type="EMBL" id="CP046276">
    <property type="protein sequence ID" value="QGS51960.1"/>
    <property type="molecule type" value="Genomic_DNA"/>
</dbReference>
<evidence type="ECO:0000256" key="6">
    <source>
        <dbReference type="SAM" id="Phobius"/>
    </source>
</evidence>
<feature type="domain" description="ComEC/Rec2-related protein" evidence="8">
    <location>
        <begin position="104"/>
        <end position="334"/>
    </location>
</feature>
<keyword evidence="4 6" id="KW-1133">Transmembrane helix</keyword>
<dbReference type="KEGG" id="stab:STABA_v1c05970"/>
<dbReference type="InterPro" id="IPR004477">
    <property type="entry name" value="ComEC_N"/>
</dbReference>
<feature type="transmembrane region" description="Helical" evidence="6">
    <location>
        <begin position="269"/>
        <end position="289"/>
    </location>
</feature>
<dbReference type="RefSeq" id="WP_170264690.1">
    <property type="nucleotide sequence ID" value="NZ_CP046276.1"/>
</dbReference>
<dbReference type="Gene3D" id="3.60.15.10">
    <property type="entry name" value="Ribonuclease Z/Hydroxyacylglutathione hydrolase-like"/>
    <property type="match status" value="2"/>
</dbReference>
<dbReference type="PANTHER" id="PTHR30619:SF7">
    <property type="entry name" value="BETA-LACTAMASE DOMAIN PROTEIN"/>
    <property type="match status" value="1"/>
</dbReference>
<evidence type="ECO:0000256" key="1">
    <source>
        <dbReference type="ARBA" id="ARBA00004651"/>
    </source>
</evidence>
<dbReference type="PANTHER" id="PTHR30619">
    <property type="entry name" value="DNA INTERNALIZATION/COMPETENCE PROTEIN COMEC/REC2"/>
    <property type="match status" value="1"/>
</dbReference>
<gene>
    <name evidence="9" type="primary">comEC</name>
    <name evidence="9" type="ORF">STABA_v1c05970</name>
</gene>
<dbReference type="Proteomes" id="UP000424468">
    <property type="component" value="Chromosome"/>
</dbReference>
<proteinExistence type="predicted"/>
<feature type="transmembrane region" description="Helical" evidence="6">
    <location>
        <begin position="150"/>
        <end position="177"/>
    </location>
</feature>
<dbReference type="InterPro" id="IPR036866">
    <property type="entry name" value="RibonucZ/Hydroxyglut_hydro"/>
</dbReference>
<dbReference type="InterPro" id="IPR052159">
    <property type="entry name" value="Competence_DNA_uptake"/>
</dbReference>
<keyword evidence="3 6" id="KW-0812">Transmembrane</keyword>
<feature type="transmembrane region" description="Helical" evidence="6">
    <location>
        <begin position="118"/>
        <end position="138"/>
    </location>
</feature>
<feature type="transmembrane region" description="Helical" evidence="6">
    <location>
        <begin position="346"/>
        <end position="366"/>
    </location>
</feature>
<reference evidence="9 10" key="1">
    <citation type="submission" date="2019-11" db="EMBL/GenBank/DDBJ databases">
        <title>Complete genome sequence of Spiroplasma tabanidicola TAUS-1 (DSM 22603).</title>
        <authorList>
            <person name="Huang C.-T."/>
            <person name="Lin Y.-C."/>
            <person name="Kuo C.-H."/>
        </authorList>
    </citation>
    <scope>NUCLEOTIDE SEQUENCE [LARGE SCALE GENOMIC DNA]</scope>
    <source>
        <strain evidence="9 10">TAUS-1</strain>
    </source>
</reference>
<accession>A0A6I6C6Y5</accession>
<evidence type="ECO:0000313" key="10">
    <source>
        <dbReference type="Proteomes" id="UP000424468"/>
    </source>
</evidence>
<dbReference type="Pfam" id="PF00753">
    <property type="entry name" value="Lactamase_B"/>
    <property type="match status" value="1"/>
</dbReference>
<dbReference type="AlphaFoldDB" id="A0A6I6C6Y5"/>
<keyword evidence="10" id="KW-1185">Reference proteome</keyword>
<evidence type="ECO:0000259" key="8">
    <source>
        <dbReference type="Pfam" id="PF03772"/>
    </source>
</evidence>
<feature type="transmembrane region" description="Helical" evidence="6">
    <location>
        <begin position="197"/>
        <end position="225"/>
    </location>
</feature>
<evidence type="ECO:0000256" key="5">
    <source>
        <dbReference type="ARBA" id="ARBA00023136"/>
    </source>
</evidence>
<evidence type="ECO:0000256" key="3">
    <source>
        <dbReference type="ARBA" id="ARBA00022692"/>
    </source>
</evidence>
<keyword evidence="5 6" id="KW-0472">Membrane</keyword>
<dbReference type="Pfam" id="PF03772">
    <property type="entry name" value="Competence"/>
    <property type="match status" value="1"/>
</dbReference>
<sequence>MSEVKEKYVILVKGFKQYLVWKGDANFSVGEVVKAVGEVKKLNVYGNFWSFNFNKYLNDKNVNESIEYIKILKVFFKDPRYYFFKLNHSENNLANLLLFQNKSNDEVYKNLINLSLSYLSNISGVYLYLFVVFIKKLISKKYKKNRMLSFISLIFMFFYCYLIGMPPTLLKVLIGFLLNKLKKYFNFNLNKITKLSITWFIVLFINPMYLFNIGFVYCTIAILLLKKYKDRKESTNLIINFIVINLVFIPLNIIYDFKIYWLAQIQEIILLPLFFLSFILSFFFVLPFLNPLLNFDYNLLKFTVIFFSKYNLTSLTGYINFGYIIIYYLSLYFLTKFIIFNKKIKFFLYSMLTFSLIGMYFTNTIINIFSQTIEMLNVGNGNSFMINYNSNIFVIDAGAGVGQNKSTLPDYLKYKGLNKIQSVFISHNHSDHYNSLEQLKKETTIKYIYRNLKKDILVEFDDIKFYIFNEYGNSDENDNSQIIVVKLNNQTFLFTGDASKKREARMLNNSLFLELVKNGVDLYQVGHHGSKTATSDKFVKAIKPKICFISGMKKDKLQFPSKETINTLEDNSCQNYITNGEKSYKYKIKSKKVVEIKKEFI</sequence>
<evidence type="ECO:0000259" key="7">
    <source>
        <dbReference type="Pfam" id="PF00753"/>
    </source>
</evidence>
<feature type="transmembrane region" description="Helical" evidence="6">
    <location>
        <begin position="310"/>
        <end position="334"/>
    </location>
</feature>
<keyword evidence="2" id="KW-1003">Cell membrane</keyword>
<dbReference type="GO" id="GO:0005886">
    <property type="term" value="C:plasma membrane"/>
    <property type="evidence" value="ECO:0007669"/>
    <property type="project" value="UniProtKB-SubCell"/>
</dbReference>
<feature type="domain" description="Metallo-beta-lactamase" evidence="7">
    <location>
        <begin position="377"/>
        <end position="466"/>
    </location>
</feature>
<feature type="transmembrane region" description="Helical" evidence="6">
    <location>
        <begin position="237"/>
        <end position="257"/>
    </location>
</feature>